<keyword evidence="5" id="KW-0967">Endosome</keyword>
<dbReference type="GO" id="GO:0005774">
    <property type="term" value="C:vacuolar membrane"/>
    <property type="evidence" value="ECO:0007669"/>
    <property type="project" value="UniProtKB-SubCell"/>
</dbReference>
<evidence type="ECO:0000256" key="5">
    <source>
        <dbReference type="ARBA" id="ARBA00022753"/>
    </source>
</evidence>
<dbReference type="PROSITE" id="PS50195">
    <property type="entry name" value="PX"/>
    <property type="match status" value="1"/>
</dbReference>
<dbReference type="Proteomes" id="UP000007796">
    <property type="component" value="Unassembled WGS sequence"/>
</dbReference>
<keyword evidence="13" id="KW-1185">Reference proteome</keyword>
<dbReference type="Gene3D" id="3.30.1520.10">
    <property type="entry name" value="Phox-like domain"/>
    <property type="match status" value="1"/>
</dbReference>
<evidence type="ECO:0000256" key="6">
    <source>
        <dbReference type="ARBA" id="ARBA00023136"/>
    </source>
</evidence>
<evidence type="ECO:0000256" key="1">
    <source>
        <dbReference type="ARBA" id="ARBA00004148"/>
    </source>
</evidence>
<dbReference type="SUPFAM" id="SSF64268">
    <property type="entry name" value="PX domain"/>
    <property type="match status" value="1"/>
</dbReference>
<accession>F0XS51</accession>
<dbReference type="EMBL" id="GL629990">
    <property type="protein sequence ID" value="EFW99575.1"/>
    <property type="molecule type" value="Genomic_DNA"/>
</dbReference>
<dbReference type="SMART" id="SM00312">
    <property type="entry name" value="PX"/>
    <property type="match status" value="1"/>
</dbReference>
<evidence type="ECO:0000256" key="10">
    <source>
        <dbReference type="SAM" id="MobiDB-lite"/>
    </source>
</evidence>
<feature type="region of interest" description="Disordered" evidence="10">
    <location>
        <begin position="20"/>
        <end position="134"/>
    </location>
</feature>
<dbReference type="PANTHER" id="PTHR10555">
    <property type="entry name" value="SORTING NEXIN"/>
    <property type="match status" value="1"/>
</dbReference>
<keyword evidence="6" id="KW-0472">Membrane</keyword>
<proteinExistence type="inferred from homology"/>
<dbReference type="GO" id="GO:0032266">
    <property type="term" value="F:phosphatidylinositol-3-phosphate binding"/>
    <property type="evidence" value="ECO:0007669"/>
    <property type="project" value="InterPro"/>
</dbReference>
<dbReference type="HOGENOM" id="CLU_532200_0_0_1"/>
<dbReference type="RefSeq" id="XP_014169058.1">
    <property type="nucleotide sequence ID" value="XM_014313583.1"/>
</dbReference>
<feature type="region of interest" description="Disordered" evidence="10">
    <location>
        <begin position="269"/>
        <end position="290"/>
    </location>
</feature>
<dbReference type="PANTHER" id="PTHR10555:SF170">
    <property type="entry name" value="FI18122P1"/>
    <property type="match status" value="1"/>
</dbReference>
<dbReference type="GO" id="GO:0010008">
    <property type="term" value="C:endosome membrane"/>
    <property type="evidence" value="ECO:0007669"/>
    <property type="project" value="UniProtKB-SubCell"/>
</dbReference>
<evidence type="ECO:0000256" key="3">
    <source>
        <dbReference type="ARBA" id="ARBA00007426"/>
    </source>
</evidence>
<evidence type="ECO:0000256" key="4">
    <source>
        <dbReference type="ARBA" id="ARBA00022554"/>
    </source>
</evidence>
<feature type="region of interest" description="Disordered" evidence="10">
    <location>
        <begin position="232"/>
        <end position="255"/>
    </location>
</feature>
<dbReference type="GeneID" id="25981543"/>
<comment type="similarity">
    <text evidence="3">Belongs to the YPT35 family.</text>
</comment>
<feature type="domain" description="PX" evidence="11">
    <location>
        <begin position="340"/>
        <end position="451"/>
    </location>
</feature>
<name>F0XS51_GROCL</name>
<dbReference type="AlphaFoldDB" id="F0XS51"/>
<feature type="compositionally biased region" description="Polar residues" evidence="10">
    <location>
        <begin position="201"/>
        <end position="211"/>
    </location>
</feature>
<dbReference type="STRING" id="655863.F0XS51"/>
<keyword evidence="4" id="KW-0926">Vacuole</keyword>
<evidence type="ECO:0000313" key="13">
    <source>
        <dbReference type="Proteomes" id="UP000007796"/>
    </source>
</evidence>
<evidence type="ECO:0000256" key="7">
    <source>
        <dbReference type="ARBA" id="ARBA00033728"/>
    </source>
</evidence>
<dbReference type="InterPro" id="IPR036871">
    <property type="entry name" value="PX_dom_sf"/>
</dbReference>
<dbReference type="InterPro" id="IPR001683">
    <property type="entry name" value="PX_dom"/>
</dbReference>
<feature type="region of interest" description="Disordered" evidence="10">
    <location>
        <begin position="166"/>
        <end position="211"/>
    </location>
</feature>
<protein>
    <recommendedName>
        <fullName evidence="8">Endosomal/vacuolar adapter protein YPT35</fullName>
    </recommendedName>
    <alternativeName>
        <fullName evidence="9">PX domain-containing protein YPT35</fullName>
    </alternativeName>
</protein>
<dbReference type="eggNOG" id="ENOG502S5IQ">
    <property type="taxonomic scope" value="Eukaryota"/>
</dbReference>
<comment type="subcellular location">
    <subcellularLocation>
        <location evidence="2">Endosome</location>
    </subcellularLocation>
    <subcellularLocation>
        <location evidence="1">Vacuole membrane</location>
        <topology evidence="1">Peripheral membrane protein</topology>
    </subcellularLocation>
</comment>
<evidence type="ECO:0000259" key="11">
    <source>
        <dbReference type="PROSITE" id="PS50195"/>
    </source>
</evidence>
<feature type="compositionally biased region" description="Acidic residues" evidence="10">
    <location>
        <begin position="274"/>
        <end position="284"/>
    </location>
</feature>
<evidence type="ECO:0000256" key="9">
    <source>
        <dbReference type="ARBA" id="ARBA00033785"/>
    </source>
</evidence>
<evidence type="ECO:0000313" key="12">
    <source>
        <dbReference type="EMBL" id="EFW99575.1"/>
    </source>
</evidence>
<feature type="compositionally biased region" description="Polar residues" evidence="10">
    <location>
        <begin position="55"/>
        <end position="68"/>
    </location>
</feature>
<evidence type="ECO:0000256" key="2">
    <source>
        <dbReference type="ARBA" id="ARBA00004177"/>
    </source>
</evidence>
<dbReference type="Pfam" id="PF00787">
    <property type="entry name" value="PX"/>
    <property type="match status" value="1"/>
</dbReference>
<dbReference type="OrthoDB" id="10254720at2759"/>
<organism evidence="13">
    <name type="scientific">Grosmannia clavigera (strain kw1407 / UAMH 11150)</name>
    <name type="common">Blue stain fungus</name>
    <name type="synonym">Graphiocladiella clavigera</name>
    <dbReference type="NCBI Taxonomy" id="655863"/>
    <lineage>
        <taxon>Eukaryota</taxon>
        <taxon>Fungi</taxon>
        <taxon>Dikarya</taxon>
        <taxon>Ascomycota</taxon>
        <taxon>Pezizomycotina</taxon>
        <taxon>Sordariomycetes</taxon>
        <taxon>Sordariomycetidae</taxon>
        <taxon>Ophiostomatales</taxon>
        <taxon>Ophiostomataceae</taxon>
        <taxon>Leptographium</taxon>
    </lineage>
</organism>
<comment type="function">
    <text evidence="7">Recruits the lipid transfer protein VPS13 to endosomal and vacuolar membranes.</text>
</comment>
<dbReference type="InterPro" id="IPR037917">
    <property type="entry name" value="Ypt35_PX"/>
</dbReference>
<dbReference type="CDD" id="cd07280">
    <property type="entry name" value="PX_YPT35"/>
    <property type="match status" value="1"/>
</dbReference>
<dbReference type="InParanoid" id="F0XS51"/>
<sequence length="451" mass="47341">MAASAPATAELFYPAPLFGQRQQQQQEAVAVPLAKTEQEAAPTTEAVEVDAPASDTGSTPQHSGSNPGSLDDRLTPFPPYHEPEESIYEDSVDVVHVVMTGPNGLPDDSAERPPTPLSVSGRQTPPPPGLAAPAELVAATQPAEHTEPAGTLEKLLATVRQPLSPPYWMHSRGSDGADTIGDAVTAPSVRPSAGATPPPSINSAASTPRLTSQPTYRLGALSLPVFRPPWSPSWPGGGSRPSQPAGRPDDAALLHDHDSSASSANFITLQDNDALSEEGGDENEDGLRRRMCTGANDGSCNNSNGLITTPASRCWAQRVDVTGFVVVGGRGGGLVTGGGSSIGGGNTGSGMGAHSLGSFVVWTIRVQTLQGGAPLLVHKRYSEFDALRRRLVTSFPTSCAAMPPLPPKSVLNNFRPSFLEQRRLGLQYFLYCILLNPEFSGSPVLKEFLFS</sequence>
<reference evidence="12 13" key="1">
    <citation type="journal article" date="2011" name="Proc. Natl. Acad. Sci. U.S.A.">
        <title>Genome and transcriptome analyses of the mountain pine beetle-fungal symbiont Grosmannia clavigera, a lodgepole pine pathogen.</title>
        <authorList>
            <person name="DiGuistini S."/>
            <person name="Wang Y."/>
            <person name="Liao N.Y."/>
            <person name="Taylor G."/>
            <person name="Tanguay P."/>
            <person name="Feau N."/>
            <person name="Henrissat B."/>
            <person name="Chan S.K."/>
            <person name="Hesse-Orce U."/>
            <person name="Alamouti S.M."/>
            <person name="Tsui C.K.M."/>
            <person name="Docking R.T."/>
            <person name="Levasseur A."/>
            <person name="Haridas S."/>
            <person name="Robertson G."/>
            <person name="Birol I."/>
            <person name="Holt R.A."/>
            <person name="Marra M.A."/>
            <person name="Hamelin R.C."/>
            <person name="Hirst M."/>
            <person name="Jones S.J.M."/>
            <person name="Bohlmann J."/>
            <person name="Breuil C."/>
        </authorList>
    </citation>
    <scope>NUCLEOTIDE SEQUENCE [LARGE SCALE GENOMIC DNA]</scope>
    <source>
        <strain evidence="13">kw1407 / UAMH 11150</strain>
    </source>
</reference>
<gene>
    <name evidence="12" type="ORF">CMQ_7943</name>
</gene>
<evidence type="ECO:0000256" key="8">
    <source>
        <dbReference type="ARBA" id="ARBA00033774"/>
    </source>
</evidence>